<dbReference type="GO" id="GO:0046872">
    <property type="term" value="F:metal ion binding"/>
    <property type="evidence" value="ECO:0007669"/>
    <property type="project" value="UniProtKB-KW"/>
</dbReference>
<evidence type="ECO:0000256" key="1">
    <source>
        <dbReference type="ARBA" id="ARBA00001936"/>
    </source>
</evidence>
<protein>
    <recommendedName>
        <fullName evidence="8">Nudix hydrolase domain-containing protein</fullName>
    </recommendedName>
</protein>
<name>A7SLN6_NEMVE</name>
<dbReference type="GO" id="GO:0044716">
    <property type="term" value="F:8-oxo-GDP phosphatase activity"/>
    <property type="evidence" value="ECO:0000318"/>
    <property type="project" value="GO_Central"/>
</dbReference>
<keyword evidence="5" id="KW-0378">Hydrolase</keyword>
<evidence type="ECO:0000256" key="4">
    <source>
        <dbReference type="ARBA" id="ARBA00022723"/>
    </source>
</evidence>
<dbReference type="PANTHER" id="PTHR22769:SF56">
    <property type="entry name" value="8-OXO-DGDP PHOSPHATASE NUDT18"/>
    <property type="match status" value="1"/>
</dbReference>
<keyword evidence="4" id="KW-0479">Metal-binding</keyword>
<dbReference type="HOGENOM" id="CLU_061042_1_0_1"/>
<keyword evidence="7" id="KW-0464">Manganese</keyword>
<evidence type="ECO:0000259" key="8">
    <source>
        <dbReference type="PROSITE" id="PS51462"/>
    </source>
</evidence>
<dbReference type="eggNOG" id="KOG0648">
    <property type="taxonomic scope" value="Eukaryota"/>
</dbReference>
<keyword evidence="10" id="KW-1185">Reference proteome</keyword>
<dbReference type="PROSITE" id="PS00893">
    <property type="entry name" value="NUDIX_BOX"/>
    <property type="match status" value="1"/>
</dbReference>
<dbReference type="CDD" id="cd04671">
    <property type="entry name" value="NUDIX_8DGDPP_Nudt18"/>
    <property type="match status" value="1"/>
</dbReference>
<dbReference type="SUPFAM" id="SSF55811">
    <property type="entry name" value="Nudix"/>
    <property type="match status" value="1"/>
</dbReference>
<dbReference type="InterPro" id="IPR015797">
    <property type="entry name" value="NUDIX_hydrolase-like_dom_sf"/>
</dbReference>
<dbReference type="Gene3D" id="3.90.79.10">
    <property type="entry name" value="Nucleoside Triphosphate Pyrophosphohydrolase"/>
    <property type="match status" value="1"/>
</dbReference>
<dbReference type="PhylomeDB" id="A7SLN6"/>
<dbReference type="InterPro" id="IPR000086">
    <property type="entry name" value="NUDIX_hydrolase_dom"/>
</dbReference>
<evidence type="ECO:0000256" key="3">
    <source>
        <dbReference type="ARBA" id="ARBA00005582"/>
    </source>
</evidence>
<dbReference type="PROSITE" id="PS51462">
    <property type="entry name" value="NUDIX"/>
    <property type="match status" value="1"/>
</dbReference>
<dbReference type="EMBL" id="DS469700">
    <property type="protein sequence ID" value="EDO35381.1"/>
    <property type="molecule type" value="Genomic_DNA"/>
</dbReference>
<dbReference type="STRING" id="45351.A7SLN6"/>
<organism evidence="9 10">
    <name type="scientific">Nematostella vectensis</name>
    <name type="common">Starlet sea anemone</name>
    <dbReference type="NCBI Taxonomy" id="45351"/>
    <lineage>
        <taxon>Eukaryota</taxon>
        <taxon>Metazoa</taxon>
        <taxon>Cnidaria</taxon>
        <taxon>Anthozoa</taxon>
        <taxon>Hexacorallia</taxon>
        <taxon>Actiniaria</taxon>
        <taxon>Edwardsiidae</taxon>
        <taxon>Nematostella</taxon>
    </lineage>
</organism>
<comment type="similarity">
    <text evidence="3">Belongs to the Nudix hydrolase family.</text>
</comment>
<dbReference type="Pfam" id="PF00293">
    <property type="entry name" value="NUDIX"/>
    <property type="match status" value="1"/>
</dbReference>
<comment type="cofactor">
    <cofactor evidence="1">
        <name>Mn(2+)</name>
        <dbReference type="ChEBI" id="CHEBI:29035"/>
    </cofactor>
</comment>
<dbReference type="GO" id="GO:0044715">
    <property type="term" value="F:8-oxo-dGDP phosphatase activity"/>
    <property type="evidence" value="ECO:0000318"/>
    <property type="project" value="GO_Central"/>
</dbReference>
<evidence type="ECO:0000256" key="2">
    <source>
        <dbReference type="ARBA" id="ARBA00001946"/>
    </source>
</evidence>
<gene>
    <name evidence="9" type="ORF">NEMVEDRAFT_v1g214206</name>
</gene>
<sequence length="314" mass="35465">MQTVVSELEDITLSKFPAGGSPKDGEDDLEIFALGRHICYIVAAVIIREDGKILMMREAKESCLGKWYLPAGRLEKNESLVQGAKREVIEETGLEFEPSTMICIDTVFGNWIRVTFTGKIIGGKLKTKPDKESLEAAWFTREDIFTKLKLRAYDICPAIDVTLQWHHSRRDDLLFRSMPVKNPQHKVSIIILAVFKKNDELDVLLRSSKNGIPKLPKELISPYHRIKERVKDVLQSADQHIEYDISGVLKIEHVGSPHGAADGMCLSVLVNVKKCNLVSEKFHWINVSSDSLKSSVTLAAMFVLMDMTFEILRL</sequence>
<comment type="cofactor">
    <cofactor evidence="2">
        <name>Mg(2+)</name>
        <dbReference type="ChEBI" id="CHEBI:18420"/>
    </cofactor>
</comment>
<dbReference type="InterPro" id="IPR020084">
    <property type="entry name" value="NUDIX_hydrolase_CS"/>
</dbReference>
<dbReference type="PANTHER" id="PTHR22769">
    <property type="entry name" value="MUTT/NUDIX HYDROLASE"/>
    <property type="match status" value="1"/>
</dbReference>
<evidence type="ECO:0000256" key="5">
    <source>
        <dbReference type="ARBA" id="ARBA00022801"/>
    </source>
</evidence>
<proteinExistence type="inferred from homology"/>
<reference evidence="9 10" key="1">
    <citation type="journal article" date="2007" name="Science">
        <title>Sea anemone genome reveals ancestral eumetazoan gene repertoire and genomic organization.</title>
        <authorList>
            <person name="Putnam N.H."/>
            <person name="Srivastava M."/>
            <person name="Hellsten U."/>
            <person name="Dirks B."/>
            <person name="Chapman J."/>
            <person name="Salamov A."/>
            <person name="Terry A."/>
            <person name="Shapiro H."/>
            <person name="Lindquist E."/>
            <person name="Kapitonov V.V."/>
            <person name="Jurka J."/>
            <person name="Genikhovich G."/>
            <person name="Grigoriev I.V."/>
            <person name="Lucas S.M."/>
            <person name="Steele R.E."/>
            <person name="Finnerty J.R."/>
            <person name="Technau U."/>
            <person name="Martindale M.Q."/>
            <person name="Rokhsar D.S."/>
        </authorList>
    </citation>
    <scope>NUCLEOTIDE SEQUENCE [LARGE SCALE GENOMIC DNA]</scope>
    <source>
        <strain evidence="10">CH2 X CH6</strain>
    </source>
</reference>
<evidence type="ECO:0000256" key="7">
    <source>
        <dbReference type="ARBA" id="ARBA00023211"/>
    </source>
</evidence>
<evidence type="ECO:0000256" key="6">
    <source>
        <dbReference type="ARBA" id="ARBA00022842"/>
    </source>
</evidence>
<dbReference type="Proteomes" id="UP000001593">
    <property type="component" value="Unassembled WGS sequence"/>
</dbReference>
<dbReference type="AlphaFoldDB" id="A7SLN6"/>
<evidence type="ECO:0000313" key="9">
    <source>
        <dbReference type="EMBL" id="EDO35381.1"/>
    </source>
</evidence>
<evidence type="ECO:0000313" key="10">
    <source>
        <dbReference type="Proteomes" id="UP000001593"/>
    </source>
</evidence>
<accession>A7SLN6</accession>
<dbReference type="OMA" id="HVVQRMV"/>
<dbReference type="InterPro" id="IPR042970">
    <property type="entry name" value="NUDT18_NUDIX"/>
</dbReference>
<feature type="domain" description="Nudix hydrolase" evidence="8">
    <location>
        <begin position="35"/>
        <end position="163"/>
    </location>
</feature>
<dbReference type="InParanoid" id="A7SLN6"/>
<keyword evidence="6" id="KW-0460">Magnesium</keyword>